<dbReference type="Gene3D" id="3.40.50.1820">
    <property type="entry name" value="alpha/beta hydrolase"/>
    <property type="match status" value="1"/>
</dbReference>
<reference evidence="3" key="1">
    <citation type="submission" date="2022-03" db="EMBL/GenBank/DDBJ databases">
        <authorList>
            <person name="Sayadi A."/>
        </authorList>
    </citation>
    <scope>NUCLEOTIDE SEQUENCE</scope>
</reference>
<dbReference type="Pfam" id="PF00135">
    <property type="entry name" value="COesterase"/>
    <property type="match status" value="1"/>
</dbReference>
<comment type="caution">
    <text evidence="3">The sequence shown here is derived from an EMBL/GenBank/DDBJ whole genome shotgun (WGS) entry which is preliminary data.</text>
</comment>
<name>A0A9P0K2Y4_ACAOB</name>
<proteinExistence type="predicted"/>
<protein>
    <recommendedName>
        <fullName evidence="2">Carboxylesterase type B domain-containing protein</fullName>
    </recommendedName>
</protein>
<keyword evidence="4" id="KW-1185">Reference proteome</keyword>
<dbReference type="PANTHER" id="PTHR11559">
    <property type="entry name" value="CARBOXYLESTERASE"/>
    <property type="match status" value="1"/>
</dbReference>
<gene>
    <name evidence="3" type="ORF">ACAOBT_LOCUS4757</name>
</gene>
<feature type="domain" description="Carboxylesterase type B" evidence="2">
    <location>
        <begin position="5"/>
        <end position="310"/>
    </location>
</feature>
<dbReference type="EMBL" id="CAKOFQ010006702">
    <property type="protein sequence ID" value="CAH1962618.1"/>
    <property type="molecule type" value="Genomic_DNA"/>
</dbReference>
<dbReference type="InterPro" id="IPR002018">
    <property type="entry name" value="CarbesteraseB"/>
</dbReference>
<organism evidence="3 4">
    <name type="scientific">Acanthoscelides obtectus</name>
    <name type="common">Bean weevil</name>
    <name type="synonym">Bruchus obtectus</name>
    <dbReference type="NCBI Taxonomy" id="200917"/>
    <lineage>
        <taxon>Eukaryota</taxon>
        <taxon>Metazoa</taxon>
        <taxon>Ecdysozoa</taxon>
        <taxon>Arthropoda</taxon>
        <taxon>Hexapoda</taxon>
        <taxon>Insecta</taxon>
        <taxon>Pterygota</taxon>
        <taxon>Neoptera</taxon>
        <taxon>Endopterygota</taxon>
        <taxon>Coleoptera</taxon>
        <taxon>Polyphaga</taxon>
        <taxon>Cucujiformia</taxon>
        <taxon>Chrysomeloidea</taxon>
        <taxon>Chrysomelidae</taxon>
        <taxon>Bruchinae</taxon>
        <taxon>Bruchini</taxon>
        <taxon>Acanthoscelides</taxon>
    </lineage>
</organism>
<dbReference type="SUPFAM" id="SSF53474">
    <property type="entry name" value="alpha/beta-Hydrolases"/>
    <property type="match status" value="1"/>
</dbReference>
<keyword evidence="1" id="KW-0325">Glycoprotein</keyword>
<evidence type="ECO:0000256" key="1">
    <source>
        <dbReference type="ARBA" id="ARBA00023180"/>
    </source>
</evidence>
<dbReference type="Proteomes" id="UP001152888">
    <property type="component" value="Unassembled WGS sequence"/>
</dbReference>
<dbReference type="AlphaFoldDB" id="A0A9P0K2Y4"/>
<accession>A0A9P0K2Y4</accession>
<evidence type="ECO:0000313" key="4">
    <source>
        <dbReference type="Proteomes" id="UP001152888"/>
    </source>
</evidence>
<sequence length="332" mass="37481">MLTAVTGAIMISGSCLSPFGFGLDSKARSNAFMVGRELGLDLDESSENSSTILLEKIQSIPADKFIRIARAPFTPHKGDDGNGIKFAPVFSKDFYPTAPMTDAVDEGNFHKVPLLFGINSEECLTPQYLGFLTQIQRKAIVWDNDISKMIDLNVNIPDRLEAAADMKAIYTNRKFFSDVAAIVKFCTDDEFTLPVGRHAESASKYGIPVYMYQFAYQFLPSHLIPGVEGVAHAEDLFLYWNSGITTINEKLIPNFELIRKRMVKLLSNFVKYKKPVVGEDPLFQNLAWPKFDSQKLQYMKIDVNLEVLSDMRNYTAKKEVYDKYVQKPTSVY</sequence>
<dbReference type="OrthoDB" id="6705236at2759"/>
<evidence type="ECO:0000259" key="2">
    <source>
        <dbReference type="Pfam" id="PF00135"/>
    </source>
</evidence>
<dbReference type="InterPro" id="IPR029058">
    <property type="entry name" value="AB_hydrolase_fold"/>
</dbReference>
<evidence type="ECO:0000313" key="3">
    <source>
        <dbReference type="EMBL" id="CAH1962618.1"/>
    </source>
</evidence>
<dbReference type="InterPro" id="IPR050309">
    <property type="entry name" value="Type-B_Carboxylest/Lipase"/>
</dbReference>